<organism evidence="4 5">
    <name type="scientific">Crassostrea virginica</name>
    <name type="common">Eastern oyster</name>
    <dbReference type="NCBI Taxonomy" id="6565"/>
    <lineage>
        <taxon>Eukaryota</taxon>
        <taxon>Metazoa</taxon>
        <taxon>Spiralia</taxon>
        <taxon>Lophotrochozoa</taxon>
        <taxon>Mollusca</taxon>
        <taxon>Bivalvia</taxon>
        <taxon>Autobranchia</taxon>
        <taxon>Pteriomorphia</taxon>
        <taxon>Ostreida</taxon>
        <taxon>Ostreoidea</taxon>
        <taxon>Ostreidae</taxon>
        <taxon>Crassostrea</taxon>
    </lineage>
</organism>
<keyword evidence="1" id="KW-0862">Zinc</keyword>
<dbReference type="InterPro" id="IPR000315">
    <property type="entry name" value="Znf_B-box"/>
</dbReference>
<protein>
    <submittedName>
        <fullName evidence="5">Uncharacterized protein LOC111111717</fullName>
    </submittedName>
</protein>
<evidence type="ECO:0000259" key="3">
    <source>
        <dbReference type="PROSITE" id="PS50119"/>
    </source>
</evidence>
<evidence type="ECO:0000313" key="5">
    <source>
        <dbReference type="RefSeq" id="XP_022304570.1"/>
    </source>
</evidence>
<feature type="domain" description="B box-type" evidence="3">
    <location>
        <begin position="53"/>
        <end position="95"/>
    </location>
</feature>
<keyword evidence="1" id="KW-0863">Zinc-finger</keyword>
<feature type="region of interest" description="Disordered" evidence="2">
    <location>
        <begin position="142"/>
        <end position="169"/>
    </location>
</feature>
<reference evidence="5" key="1">
    <citation type="submission" date="2025-08" db="UniProtKB">
        <authorList>
            <consortium name="RefSeq"/>
        </authorList>
    </citation>
    <scope>IDENTIFICATION</scope>
    <source>
        <tissue evidence="5">Whole sample</tissue>
    </source>
</reference>
<feature type="compositionally biased region" description="Basic and acidic residues" evidence="2">
    <location>
        <begin position="155"/>
        <end position="164"/>
    </location>
</feature>
<keyword evidence="4" id="KW-1185">Reference proteome</keyword>
<dbReference type="Proteomes" id="UP000694844">
    <property type="component" value="Chromosome 9"/>
</dbReference>
<name>A0A8B8BML1_CRAVI</name>
<keyword evidence="1" id="KW-0479">Metal-binding</keyword>
<dbReference type="Gene3D" id="3.30.160.60">
    <property type="entry name" value="Classic Zinc Finger"/>
    <property type="match status" value="1"/>
</dbReference>
<dbReference type="AlphaFoldDB" id="A0A8B8BML1"/>
<dbReference type="GeneID" id="111111717"/>
<dbReference type="CDD" id="cd19756">
    <property type="entry name" value="Bbox2"/>
    <property type="match status" value="1"/>
</dbReference>
<dbReference type="KEGG" id="cvn:111111717"/>
<evidence type="ECO:0000256" key="2">
    <source>
        <dbReference type="SAM" id="MobiDB-lite"/>
    </source>
</evidence>
<dbReference type="RefSeq" id="XP_022304570.1">
    <property type="nucleotide sequence ID" value="XM_022448862.1"/>
</dbReference>
<dbReference type="Pfam" id="PF00643">
    <property type="entry name" value="zf-B_box"/>
    <property type="match status" value="1"/>
</dbReference>
<accession>A0A8B8BML1</accession>
<evidence type="ECO:0000256" key="1">
    <source>
        <dbReference type="PROSITE-ProRule" id="PRU00024"/>
    </source>
</evidence>
<dbReference type="PROSITE" id="PS50119">
    <property type="entry name" value="ZF_BBOX"/>
    <property type="match status" value="1"/>
</dbReference>
<proteinExistence type="predicted"/>
<dbReference type="GO" id="GO:0008270">
    <property type="term" value="F:zinc ion binding"/>
    <property type="evidence" value="ECO:0007669"/>
    <property type="project" value="UniProtKB-KW"/>
</dbReference>
<dbReference type="SUPFAM" id="SSF57845">
    <property type="entry name" value="B-box zinc-binding domain"/>
    <property type="match status" value="1"/>
</dbReference>
<sequence>MDPQCSAQDALRCDQCEAPAVSISYKVSRIKLCKDCQKKNGQEMSHPQGHYITQNPPCAKHDGKQCQLNCTTCDVPVCATCTDSKEQSGHSFSNVDHKAVDSGNEHLSANFDKGRTSLESENLSKLSISAQEDGQEFTTAEIGSKAKTSQLNKSQQEEQPKIRGPDASCPQTVACTRNEVTTTCGKDTPLAAGNKLRSFQQTSVVTTTSRVLHGNRTVTTEYGFLYCSAEVHAGKNQKRGKPGPLNSKQ</sequence>
<gene>
    <name evidence="5" type="primary">LOC111111717</name>
</gene>
<evidence type="ECO:0000313" key="4">
    <source>
        <dbReference type="Proteomes" id="UP000694844"/>
    </source>
</evidence>